<dbReference type="AlphaFoldDB" id="A0A432Y0I4"/>
<dbReference type="RefSeq" id="WP_126761853.1">
    <property type="nucleotide sequence ID" value="NZ_JBHLTZ010000004.1"/>
</dbReference>
<proteinExistence type="predicted"/>
<dbReference type="PANTHER" id="PTHR40590:SF1">
    <property type="entry name" value="CYTOPLASMIC PROTEIN"/>
    <property type="match status" value="1"/>
</dbReference>
<keyword evidence="1" id="KW-0732">Signal</keyword>
<sequence>MLKRFSTLMAAGILSVGSAQASLLYKISGNEMAEPSYLFGTIHMICANDFTVHEQTATAFNEADRLIMELDMADPGVMQSMQTKLLDPQGRKLSAQLSEDQYVLLDNFLTETMGMGLTTFDGMRPFILSSMVMTSQMGCEQQMSYEGHFTQQAVQQQKAVDGLESVDFQFGIFDQIPYEEQVQWLIEALEDESAAKAELDKMIKLYVAEDMEGLYRMIADTDAYAEYTALLLDDRNRNWQQQLDAELQAPGSEFIAVGAGHLGGNAGMIKLLKDLGYSVEAVSTQVQD</sequence>
<dbReference type="PANTHER" id="PTHR40590">
    <property type="entry name" value="CYTOPLASMIC PROTEIN-RELATED"/>
    <property type="match status" value="1"/>
</dbReference>
<accession>A0A432Y0I4</accession>
<dbReference type="Proteomes" id="UP000287198">
    <property type="component" value="Unassembled WGS sequence"/>
</dbReference>
<dbReference type="OrthoDB" id="357294at2"/>
<feature type="chain" id="PRO_5019352453" evidence="1">
    <location>
        <begin position="22"/>
        <end position="288"/>
    </location>
</feature>
<dbReference type="EMBL" id="PIPW01000001">
    <property type="protein sequence ID" value="RUO54451.1"/>
    <property type="molecule type" value="Genomic_DNA"/>
</dbReference>
<evidence type="ECO:0000313" key="3">
    <source>
        <dbReference type="Proteomes" id="UP000287198"/>
    </source>
</evidence>
<protein>
    <submittedName>
        <fullName evidence="2">TraB/GumN family protein</fullName>
    </submittedName>
</protein>
<evidence type="ECO:0000256" key="1">
    <source>
        <dbReference type="SAM" id="SignalP"/>
    </source>
</evidence>
<organism evidence="2 3">
    <name type="scientific">Pseudidiomarina halophila</name>
    <dbReference type="NCBI Taxonomy" id="1449799"/>
    <lineage>
        <taxon>Bacteria</taxon>
        <taxon>Pseudomonadati</taxon>
        <taxon>Pseudomonadota</taxon>
        <taxon>Gammaproteobacteria</taxon>
        <taxon>Alteromonadales</taxon>
        <taxon>Idiomarinaceae</taxon>
        <taxon>Pseudidiomarina</taxon>
    </lineage>
</organism>
<keyword evidence="3" id="KW-1185">Reference proteome</keyword>
<dbReference type="InterPro" id="IPR047111">
    <property type="entry name" value="YbaP-like"/>
</dbReference>
<dbReference type="Pfam" id="PF01963">
    <property type="entry name" value="TraB_PrgY_gumN"/>
    <property type="match status" value="1"/>
</dbReference>
<gene>
    <name evidence="2" type="ORF">CWI69_03285</name>
</gene>
<comment type="caution">
    <text evidence="2">The sequence shown here is derived from an EMBL/GenBank/DDBJ whole genome shotgun (WGS) entry which is preliminary data.</text>
</comment>
<reference evidence="3" key="1">
    <citation type="journal article" date="2018" name="Front. Microbiol.">
        <title>Genome-Based Analysis Reveals the Taxonomy and Diversity of the Family Idiomarinaceae.</title>
        <authorList>
            <person name="Liu Y."/>
            <person name="Lai Q."/>
            <person name="Shao Z."/>
        </authorList>
    </citation>
    <scope>NUCLEOTIDE SEQUENCE [LARGE SCALE GENOMIC DNA]</scope>
    <source>
        <strain evidence="3">BH195</strain>
    </source>
</reference>
<dbReference type="CDD" id="cd14789">
    <property type="entry name" value="Tiki"/>
    <property type="match status" value="1"/>
</dbReference>
<feature type="signal peptide" evidence="1">
    <location>
        <begin position="1"/>
        <end position="21"/>
    </location>
</feature>
<dbReference type="InterPro" id="IPR002816">
    <property type="entry name" value="TraB/PrgY/GumN_fam"/>
</dbReference>
<evidence type="ECO:0000313" key="2">
    <source>
        <dbReference type="EMBL" id="RUO54451.1"/>
    </source>
</evidence>
<name>A0A432Y0I4_9GAMM</name>